<dbReference type="InterPro" id="IPR043129">
    <property type="entry name" value="ATPase_NBD"/>
</dbReference>
<accession>A0A7X3LUC0</accession>
<keyword evidence="2" id="KW-1185">Reference proteome</keyword>
<dbReference type="Gene3D" id="3.30.420.40">
    <property type="match status" value="2"/>
</dbReference>
<name>A0A7X3LUC0_9HYPH</name>
<protein>
    <submittedName>
        <fullName evidence="1">ROK family protein</fullName>
    </submittedName>
</protein>
<proteinExistence type="predicted"/>
<dbReference type="EMBL" id="WUMV01000003">
    <property type="protein sequence ID" value="MXN65215.1"/>
    <property type="molecule type" value="Genomic_DNA"/>
</dbReference>
<reference evidence="1 2" key="1">
    <citation type="submission" date="2019-12" db="EMBL/GenBank/DDBJ databases">
        <authorList>
            <person name="Li M."/>
        </authorList>
    </citation>
    <scope>NUCLEOTIDE SEQUENCE [LARGE SCALE GENOMIC DNA]</scope>
    <source>
        <strain evidence="1 2">GBMRC 2046</strain>
    </source>
</reference>
<dbReference type="Proteomes" id="UP000433101">
    <property type="component" value="Unassembled WGS sequence"/>
</dbReference>
<dbReference type="Pfam" id="PF00480">
    <property type="entry name" value="ROK"/>
    <property type="match status" value="1"/>
</dbReference>
<evidence type="ECO:0000313" key="2">
    <source>
        <dbReference type="Proteomes" id="UP000433101"/>
    </source>
</evidence>
<dbReference type="InterPro" id="IPR049874">
    <property type="entry name" value="ROK_cs"/>
</dbReference>
<evidence type="ECO:0000313" key="1">
    <source>
        <dbReference type="EMBL" id="MXN65215.1"/>
    </source>
</evidence>
<dbReference type="InterPro" id="IPR000600">
    <property type="entry name" value="ROK"/>
</dbReference>
<organism evidence="1 2">
    <name type="scientific">Stappia sediminis</name>
    <dbReference type="NCBI Taxonomy" id="2692190"/>
    <lineage>
        <taxon>Bacteria</taxon>
        <taxon>Pseudomonadati</taxon>
        <taxon>Pseudomonadota</taxon>
        <taxon>Alphaproteobacteria</taxon>
        <taxon>Hyphomicrobiales</taxon>
        <taxon>Stappiaceae</taxon>
        <taxon>Stappia</taxon>
    </lineage>
</organism>
<dbReference type="AlphaFoldDB" id="A0A7X3LUC0"/>
<dbReference type="PROSITE" id="PS01125">
    <property type="entry name" value="ROK"/>
    <property type="match status" value="1"/>
</dbReference>
<comment type="caution">
    <text evidence="1">The sequence shown here is derived from an EMBL/GenBank/DDBJ whole genome shotgun (WGS) entry which is preliminary data.</text>
</comment>
<dbReference type="PANTHER" id="PTHR18964">
    <property type="entry name" value="ROK (REPRESSOR, ORF, KINASE) FAMILY"/>
    <property type="match status" value="1"/>
</dbReference>
<dbReference type="PANTHER" id="PTHR18964:SF173">
    <property type="entry name" value="GLUCOKINASE"/>
    <property type="match status" value="1"/>
</dbReference>
<dbReference type="SUPFAM" id="SSF53067">
    <property type="entry name" value="Actin-like ATPase domain"/>
    <property type="match status" value="1"/>
</dbReference>
<sequence>MARGRPRTLLALNPTAASVVAIKISVNTIDLVLADYAGRIVARERRSFDSSNISGDAFAETLVRAAKAFCDANELSDTKLLEISIAAQGVVDSSAGTIVWSPALPARNVPVVEPLSRAIGAHCMLSNDTNMIAEALHWSKPGHYRGTFAVIFIDYGVGMGLYVDNKLFVGETGAAAEIGHTSHIPGGALCRCGRHGCLEAYLGDYAIVRMARDLPPSTPPEEIPVSARTFSDLVNAAAGGDEAVLDAFHRAGVALGYGVARLAAILSPSPIILTGAGIIAYRYMEAGLRQGLEEALVEDLRKTVQIESVDWEEDLIVHGTLAQAMRRFDFEMFNEARPGLQAGLREETI</sequence>
<gene>
    <name evidence="1" type="ORF">GR183_09920</name>
</gene>